<feature type="compositionally biased region" description="Low complexity" evidence="1">
    <location>
        <begin position="523"/>
        <end position="532"/>
    </location>
</feature>
<dbReference type="AlphaFoldDB" id="A0A3P3Y593"/>
<dbReference type="EMBL" id="OVEO01000004">
    <property type="protein sequence ID" value="SPQ95336.1"/>
    <property type="molecule type" value="Genomic_DNA"/>
</dbReference>
<feature type="transmembrane region" description="Helical" evidence="2">
    <location>
        <begin position="404"/>
        <end position="427"/>
    </location>
</feature>
<feature type="region of interest" description="Disordered" evidence="1">
    <location>
        <begin position="470"/>
        <end position="555"/>
    </location>
</feature>
<dbReference type="Pfam" id="PF02140">
    <property type="entry name" value="SUEL_Lectin"/>
    <property type="match status" value="1"/>
</dbReference>
<evidence type="ECO:0000256" key="1">
    <source>
        <dbReference type="SAM" id="MobiDB-lite"/>
    </source>
</evidence>
<dbReference type="Proteomes" id="UP000290189">
    <property type="component" value="Unassembled WGS sequence"/>
</dbReference>
<geneLocation type="mitochondrion" evidence="4"/>
<keyword evidence="2" id="KW-1133">Transmembrane helix</keyword>
<feature type="domain" description="SUEL-type lectin" evidence="3">
    <location>
        <begin position="265"/>
        <end position="351"/>
    </location>
</feature>
<dbReference type="Gene3D" id="2.60.120.740">
    <property type="match status" value="1"/>
</dbReference>
<dbReference type="InterPro" id="IPR000922">
    <property type="entry name" value="Lectin_gal-bd_dom"/>
</dbReference>
<evidence type="ECO:0000313" key="5">
    <source>
        <dbReference type="Proteomes" id="UP000290189"/>
    </source>
</evidence>
<proteinExistence type="predicted"/>
<evidence type="ECO:0000313" key="4">
    <source>
        <dbReference type="EMBL" id="SPQ95336.1"/>
    </source>
</evidence>
<feature type="compositionally biased region" description="Basic residues" evidence="1">
    <location>
        <begin position="481"/>
        <end position="492"/>
    </location>
</feature>
<evidence type="ECO:0000256" key="2">
    <source>
        <dbReference type="SAM" id="Phobius"/>
    </source>
</evidence>
<dbReference type="InterPro" id="IPR043159">
    <property type="entry name" value="Lectin_gal-bd_sf"/>
</dbReference>
<name>A0A3P3Y593_PLABS</name>
<dbReference type="GO" id="GO:0030246">
    <property type="term" value="F:carbohydrate binding"/>
    <property type="evidence" value="ECO:0007669"/>
    <property type="project" value="InterPro"/>
</dbReference>
<dbReference type="CDD" id="cd22842">
    <property type="entry name" value="Gal_Rha_Lectin_BGal"/>
    <property type="match status" value="1"/>
</dbReference>
<keyword evidence="4" id="KW-0496">Mitochondrion</keyword>
<keyword evidence="2" id="KW-0472">Membrane</keyword>
<keyword evidence="2" id="KW-0812">Transmembrane</keyword>
<accession>A0A3P3Y593</accession>
<protein>
    <recommendedName>
        <fullName evidence="3">SUEL-type lectin domain-containing protein</fullName>
    </recommendedName>
</protein>
<organism evidence="4 5">
    <name type="scientific">Plasmodiophora brassicae</name>
    <name type="common">Clubroot disease agent</name>
    <dbReference type="NCBI Taxonomy" id="37360"/>
    <lineage>
        <taxon>Eukaryota</taxon>
        <taxon>Sar</taxon>
        <taxon>Rhizaria</taxon>
        <taxon>Endomyxa</taxon>
        <taxon>Phytomyxea</taxon>
        <taxon>Plasmodiophorida</taxon>
        <taxon>Plasmodiophoridae</taxon>
        <taxon>Plasmodiophora</taxon>
    </lineage>
</organism>
<evidence type="ECO:0000259" key="3">
    <source>
        <dbReference type="PROSITE" id="PS50228"/>
    </source>
</evidence>
<dbReference type="PROSITE" id="PS50228">
    <property type="entry name" value="SUEL_LECTIN"/>
    <property type="match status" value="1"/>
</dbReference>
<reference evidence="4 5" key="1">
    <citation type="submission" date="2018-03" db="EMBL/GenBank/DDBJ databases">
        <authorList>
            <person name="Fogelqvist J."/>
        </authorList>
    </citation>
    <scope>NUCLEOTIDE SEQUENCE [LARGE SCALE GENOMIC DNA]</scope>
</reference>
<sequence>MPTLAVVQLAKVCRPRNGYHCAATTCCYLPGGRIPVPRRRAADISKRKRMRQAWQTAIVAGVLLIGASAGDPGTGYVYVANVTYGSRGQSFHPWPPLPSNVTSVHDFSYTVLLWVDPAAVSSTAPASSSVLQVGTGLGVTLQNTRSVCVYTTAANATADQIQTASWMFLGITVYGGPRRNITLNLIGSDGTVVERAARLPSDLSVPNSTVWLTGPSPSPPPFFGVVADLRLWAHALSVSDLMKVRASVMPLATTTPQPGVTGGTAYQGYALNLTCDRGLRIASIRFASFGTPSGLFPAFAMGPYHAANSSAIVRNRCAGLPSCSVPVATSLFGDPASGQQPMRLSVVAQCSITTTRAVVKRAVTVRHTSGTRPGLPSKPLTSAPVNSTGVAAMDVVDEITGNPAVLALMILGVIAVIAIVGTVAYAVRGVTMRRRSVEPKIVAERVVPYFPPKQPAVKAQSLPVAASYWLDDEQARGDRKPRSKSHQGRNRPKPSINPRYANRDPRASHQRGSQPPERRSRSPGRPSQPRGQMSIGARQPSRKIPRQPPIEEHFF</sequence>
<gene>
    <name evidence="4" type="ORF">PLBR_LOCUS2551</name>
</gene>